<evidence type="ECO:0000259" key="1">
    <source>
        <dbReference type="Pfam" id="PF02463"/>
    </source>
</evidence>
<dbReference type="PANTHER" id="PTHR32182">
    <property type="entry name" value="DNA REPLICATION AND REPAIR PROTEIN RECF"/>
    <property type="match status" value="1"/>
</dbReference>
<dbReference type="PANTHER" id="PTHR32182:SF0">
    <property type="entry name" value="DNA REPLICATION AND REPAIR PROTEIN RECF"/>
    <property type="match status" value="1"/>
</dbReference>
<dbReference type="GeneID" id="90509773"/>
<organism evidence="3">
    <name type="scientific">Erwinia billingiae (strain Eb661)</name>
    <dbReference type="NCBI Taxonomy" id="634500"/>
    <lineage>
        <taxon>Bacteria</taxon>
        <taxon>Pseudomonadati</taxon>
        <taxon>Pseudomonadota</taxon>
        <taxon>Gammaproteobacteria</taxon>
        <taxon>Enterobacterales</taxon>
        <taxon>Erwiniaceae</taxon>
        <taxon>Erwinia</taxon>
    </lineage>
</organism>
<feature type="domain" description="RecF/RecN/SMC N-terminal" evidence="1">
    <location>
        <begin position="84"/>
        <end position="707"/>
    </location>
</feature>
<reference evidence="2 3" key="1">
    <citation type="journal article" date="2010" name="BMC Genomics">
        <title>Genome comparison of the epiphytic bacteria Erwinia billingiae and E. tasmaniensis with the pear pathogen E. pyrifoliae.</title>
        <authorList>
            <person name="Kube M."/>
            <person name="Migdoll A.M."/>
            <person name="Gehring I."/>
            <person name="Heitmann K."/>
            <person name="Mayer Y."/>
            <person name="Kuhl H."/>
            <person name="Knaust F."/>
            <person name="Geider K."/>
            <person name="Reinhardt R."/>
        </authorList>
    </citation>
    <scope>NUCLEOTIDE SEQUENCE [LARGE SCALE GENOMIC DNA]</scope>
    <source>
        <strain evidence="2 3">Eb661</strain>
        <plasmid evidence="2">pEB102</plasmid>
    </source>
</reference>
<name>D8MJE9_ERWBE</name>
<dbReference type="InterPro" id="IPR003395">
    <property type="entry name" value="RecF/RecN/SMC_N"/>
</dbReference>
<dbReference type="AlphaFoldDB" id="D8MJE9"/>
<keyword evidence="3" id="KW-1185">Reference proteome</keyword>
<protein>
    <submittedName>
        <fullName evidence="2">Conserved uncharacterized protein</fullName>
    </submittedName>
</protein>
<dbReference type="EMBL" id="FP236826">
    <property type="protein sequence ID" value="CAX53337.1"/>
    <property type="molecule type" value="Genomic_DNA"/>
</dbReference>
<dbReference type="GO" id="GO:0000731">
    <property type="term" value="P:DNA synthesis involved in DNA repair"/>
    <property type="evidence" value="ECO:0007669"/>
    <property type="project" value="TreeGrafter"/>
</dbReference>
<gene>
    <name evidence="2" type="ordered locus">EbC_pEb10200590</name>
</gene>
<evidence type="ECO:0000313" key="3">
    <source>
        <dbReference type="Proteomes" id="UP000008793"/>
    </source>
</evidence>
<evidence type="ECO:0000313" key="2">
    <source>
        <dbReference type="EMBL" id="CAX53337.1"/>
    </source>
</evidence>
<keyword evidence="2" id="KW-0614">Plasmid</keyword>
<dbReference type="GO" id="GO:0006302">
    <property type="term" value="P:double-strand break repair"/>
    <property type="evidence" value="ECO:0007669"/>
    <property type="project" value="TreeGrafter"/>
</dbReference>
<dbReference type="InterPro" id="IPR027417">
    <property type="entry name" value="P-loop_NTPase"/>
</dbReference>
<dbReference type="Proteomes" id="UP000008793">
    <property type="component" value="Plasmid pEB102"/>
</dbReference>
<dbReference type="HOGENOM" id="CLU_016006_0_0_6"/>
<geneLocation type="plasmid" evidence="2 3">
    <name>pEB102</name>
</geneLocation>
<dbReference type="RefSeq" id="WP_013199773.1">
    <property type="nucleotide sequence ID" value="NC_014304.1"/>
</dbReference>
<dbReference type="Pfam" id="PF02463">
    <property type="entry name" value="SMC_N"/>
    <property type="match status" value="1"/>
</dbReference>
<accession>D8MJE9</accession>
<dbReference type="eggNOG" id="COG0419">
    <property type="taxonomic scope" value="Bacteria"/>
</dbReference>
<dbReference type="KEGG" id="ebi:EbC_pEb10200590"/>
<dbReference type="SUPFAM" id="SSF52540">
    <property type="entry name" value="P-loop containing nucleoside triphosphate hydrolases"/>
    <property type="match status" value="1"/>
</dbReference>
<dbReference type="Gene3D" id="3.40.50.300">
    <property type="entry name" value="P-loop containing nucleotide triphosphate hydrolases"/>
    <property type="match status" value="2"/>
</dbReference>
<sequence>MASINSEYHRFLTHLAQREVHENVRRFAHLVLAQLKPLSEVGATRRARSTRLVPLAVKQLMQTPVVLEGLADNSERSEAIGRLLQLEVGPFRGFMRQETFDLSYDITLIYGANGTGKSSFFEALELAMLGSISEAQIKRIDGRVYCNNARLQSHVTPVLMSGSAEASVVVHHDEARHRFCFIEKNRLDDFARIAARTAGDQRQLIATLFGVDQFSEFVRGFNPALDSDLMLVGVKATQLAQQRQQLATSEQAIAAYPNKLADIEVQEIALAESMFPGVAYQACIDWILGTPDQQGRLPFLQAQLDAIPPIIHDVTPTRLEHLLSEAYRLNGEWQSVTAQLAARASEVSYTQLYQAVQALAEGATACPACGTALDAVSQNPFEKAKAGLIELAQLADLQQREGTLRISLNEAIQVLLSGMRQAVNSAGFVCPHELQSAGLPILPHDSAGTWLTQWIEGEKRHWNALLQLARTIERVDAENLLILTQRESMAQERNRLNQHWLEIERLRTLRKTADQEVANARLTVNHFDEANRELIQDVEAEIPIVALHHQIKAAYDAFLPEIQGYLAALPGFLLQGLGEQAKNLYNAFNRNDTPGDLLHSLWLPIAENSKIEIEFASEPGKRYDALIVLSEGHIKCLGLAILLAKNIEQKCPFVIFDDVVNAIDDEHRDGIWRTFFDDGLLDDKQIILTSHAEEFLHRIQQELGASRAKEIKRYKFLPHHGEHELRIDSDPPVKNYVLLAQRSLEADDKREALRNARSALEAVTDSLWTWMVRRGVGRLEMNLNGPRSTFELNNKCSKLRTVLRKMAVNDDGLQGIVNALDVLLDKSGASIEWGYLNGGVHDSQRDHEFVRTTVQSIVESIVILDADLTTVKNRK</sequence>
<proteinExistence type="predicted"/>